<keyword evidence="3" id="KW-1185">Reference proteome</keyword>
<organism evidence="2 3">
    <name type="scientific">Syntrophothermus lipocalidus (strain DSM 12680 / TGB-C1)</name>
    <dbReference type="NCBI Taxonomy" id="643648"/>
    <lineage>
        <taxon>Bacteria</taxon>
        <taxon>Bacillati</taxon>
        <taxon>Bacillota</taxon>
        <taxon>Clostridia</taxon>
        <taxon>Eubacteriales</taxon>
        <taxon>Syntrophomonadaceae</taxon>
        <taxon>Syntrophothermus</taxon>
    </lineage>
</organism>
<dbReference type="Proteomes" id="UP000000378">
    <property type="component" value="Chromosome"/>
</dbReference>
<reference evidence="3" key="1">
    <citation type="journal article" date="2010" name="Stand. Genomic Sci.">
        <title>Complete genome sequence of Syntrophothermus lipocalidus type strain (TGB-C1T).</title>
        <authorList>
            <consortium name="US DOE Joint Genome Institute (JGI-PGF)"/>
            <person name="Djao O."/>
            <person name="Zhang X."/>
            <person name="Lucas S."/>
            <person name="Lapidus A."/>
            <person name="Glavina Del Rio T."/>
            <person name="Nolan M."/>
            <person name="Tice H."/>
            <person name="Cheng J."/>
            <person name="Han C."/>
            <person name="Tapia R."/>
            <person name="Goodwin L."/>
            <person name="Pitluck S."/>
            <person name="Liolios K."/>
            <person name="Ivanova N."/>
            <person name="Mavromatis K."/>
            <person name="Mikhailova N."/>
            <person name="Ovchinnikova G."/>
            <person name="Pati A."/>
            <person name="Brambilla E."/>
            <person name="Chen A."/>
            <person name="Palaniappan K."/>
            <person name="Land M."/>
            <person name="Hauser L."/>
            <person name="Chang Y."/>
            <person name="Jeffries C."/>
            <person name="Rohde M."/>
            <person name="Sikorski J."/>
            <person name="Spring S."/>
            <person name="Goker M."/>
            <person name="Detter J."/>
            <person name="Woyke T."/>
            <person name="Bristow J."/>
            <person name="Eisen J."/>
            <person name="Markowitz V."/>
            <person name="Hugenholtz P."/>
            <person name="Kyrpides N."/>
            <person name="Klenk H."/>
        </authorList>
    </citation>
    <scope>NUCLEOTIDE SEQUENCE [LARGE SCALE GENOMIC DNA]</scope>
    <source>
        <strain evidence="3">DSM 12680 / TGB-C1</strain>
    </source>
</reference>
<dbReference type="InterPro" id="IPR007159">
    <property type="entry name" value="SpoVT-AbrB_dom"/>
</dbReference>
<dbReference type="RefSeq" id="WP_013175763.1">
    <property type="nucleotide sequence ID" value="NC_014220.1"/>
</dbReference>
<accession>D7CNS6</accession>
<dbReference type="KEGG" id="slp:Slip_1599"/>
<name>D7CNS6_SYNLT</name>
<gene>
    <name evidence="2" type="ordered locus">Slip_1599</name>
</gene>
<dbReference type="SUPFAM" id="SSF89447">
    <property type="entry name" value="AbrB/MazE/MraZ-like"/>
    <property type="match status" value="1"/>
</dbReference>
<dbReference type="OrthoDB" id="199763at2"/>
<sequence>MAEIIQQIQKRMLVSLAQVAKKVGLREGDHVLIEERDGGIFIRPVGWHDKSQEYFWTKEWQDKMDRSLTALQEGRYQVFHSPEDLLRSLGEEAENADDNSN</sequence>
<dbReference type="EMBL" id="CP002048">
    <property type="protein sequence ID" value="ADI02361.1"/>
    <property type="molecule type" value="Genomic_DNA"/>
</dbReference>
<evidence type="ECO:0000259" key="1">
    <source>
        <dbReference type="Pfam" id="PF04014"/>
    </source>
</evidence>
<dbReference type="GO" id="GO:0003677">
    <property type="term" value="F:DNA binding"/>
    <property type="evidence" value="ECO:0007669"/>
    <property type="project" value="InterPro"/>
</dbReference>
<protein>
    <recommendedName>
        <fullName evidence="1">SpoVT-AbrB domain-containing protein</fullName>
    </recommendedName>
</protein>
<feature type="domain" description="SpoVT-AbrB" evidence="1">
    <location>
        <begin position="17"/>
        <end position="45"/>
    </location>
</feature>
<dbReference type="Pfam" id="PF04014">
    <property type="entry name" value="MazE_antitoxin"/>
    <property type="match status" value="1"/>
</dbReference>
<proteinExistence type="predicted"/>
<dbReference type="AlphaFoldDB" id="D7CNS6"/>
<reference evidence="2 3" key="2">
    <citation type="journal article" date="2010" name="Stand. Genomic Sci.">
        <title>Complete genome sequence of Syntrophothermus lipocalidus type strain (TGB-C1).</title>
        <authorList>
            <person name="Djao O.D."/>
            <person name="Zhang X."/>
            <person name="Lucas S."/>
            <person name="Lapidus A."/>
            <person name="Del Rio T.G."/>
            <person name="Nolan M."/>
            <person name="Tice H."/>
            <person name="Cheng J.F."/>
            <person name="Han C."/>
            <person name="Tapia R."/>
            <person name="Goodwin L."/>
            <person name="Pitluck S."/>
            <person name="Liolios K."/>
            <person name="Ivanova N."/>
            <person name="Mavromatis K."/>
            <person name="Mikhailova N."/>
            <person name="Ovchinnikova G."/>
            <person name="Pati A."/>
            <person name="Brambilla E."/>
            <person name="Chen A."/>
            <person name="Palaniappan K."/>
            <person name="Land M."/>
            <person name="Hauser L."/>
            <person name="Chang Y.J."/>
            <person name="Jeffries C.D."/>
            <person name="Rohde M."/>
            <person name="Sikorski J."/>
            <person name="Spring S."/>
            <person name="Goker M."/>
            <person name="Detter J.C."/>
            <person name="Woyke T."/>
            <person name="Bristow J."/>
            <person name="Eisen J.A."/>
            <person name="Markowitz V."/>
            <person name="Hugenholtz P."/>
            <person name="Kyrpides N.C."/>
            <person name="Klenk H.P."/>
        </authorList>
    </citation>
    <scope>NUCLEOTIDE SEQUENCE [LARGE SCALE GENOMIC DNA]</scope>
    <source>
        <strain evidence="3">DSM 12680 / TGB-C1</strain>
    </source>
</reference>
<evidence type="ECO:0000313" key="3">
    <source>
        <dbReference type="Proteomes" id="UP000000378"/>
    </source>
</evidence>
<dbReference type="InterPro" id="IPR037914">
    <property type="entry name" value="SpoVT-AbrB_sf"/>
</dbReference>
<dbReference type="HOGENOM" id="CLU_158484_7_1_9"/>
<evidence type="ECO:0000313" key="2">
    <source>
        <dbReference type="EMBL" id="ADI02361.1"/>
    </source>
</evidence>
<dbReference type="eggNOG" id="ENOG5032X1Y">
    <property type="taxonomic scope" value="Bacteria"/>
</dbReference>